<evidence type="ECO:0000256" key="1">
    <source>
        <dbReference type="ARBA" id="ARBA00022737"/>
    </source>
</evidence>
<evidence type="ECO:0000313" key="6">
    <source>
        <dbReference type="Proteomes" id="UP000230750"/>
    </source>
</evidence>
<accession>A0A2G8JVU0</accession>
<dbReference type="OrthoDB" id="5804959at2759"/>
<comment type="caution">
    <text evidence="5">The sequence shown here is derived from an EMBL/GenBank/DDBJ whole genome shotgun (WGS) entry which is preliminary data.</text>
</comment>
<dbReference type="EMBL" id="MRZV01001191">
    <property type="protein sequence ID" value="PIK39876.1"/>
    <property type="molecule type" value="Genomic_DNA"/>
</dbReference>
<dbReference type="Proteomes" id="UP000230750">
    <property type="component" value="Unassembled WGS sequence"/>
</dbReference>
<dbReference type="STRING" id="307972.A0A2G8JVU0"/>
<gene>
    <name evidence="5" type="ORF">BSL78_23294</name>
</gene>
<dbReference type="CDD" id="cd00041">
    <property type="entry name" value="CUB"/>
    <property type="match status" value="3"/>
</dbReference>
<organism evidence="5 6">
    <name type="scientific">Stichopus japonicus</name>
    <name type="common">Sea cucumber</name>
    <dbReference type="NCBI Taxonomy" id="307972"/>
    <lineage>
        <taxon>Eukaryota</taxon>
        <taxon>Metazoa</taxon>
        <taxon>Echinodermata</taxon>
        <taxon>Eleutherozoa</taxon>
        <taxon>Echinozoa</taxon>
        <taxon>Holothuroidea</taxon>
        <taxon>Aspidochirotacea</taxon>
        <taxon>Aspidochirotida</taxon>
        <taxon>Stichopodidae</taxon>
        <taxon>Apostichopus</taxon>
    </lineage>
</organism>
<evidence type="ECO:0000256" key="2">
    <source>
        <dbReference type="ARBA" id="ARBA00023157"/>
    </source>
</evidence>
<feature type="domain" description="CUB" evidence="4">
    <location>
        <begin position="372"/>
        <end position="455"/>
    </location>
</feature>
<evidence type="ECO:0000256" key="3">
    <source>
        <dbReference type="PROSITE-ProRule" id="PRU00059"/>
    </source>
</evidence>
<dbReference type="InterPro" id="IPR035914">
    <property type="entry name" value="Sperma_CUB_dom_sf"/>
</dbReference>
<dbReference type="InterPro" id="IPR000859">
    <property type="entry name" value="CUB_dom"/>
</dbReference>
<name>A0A2G8JVU0_STIJA</name>
<dbReference type="Gene3D" id="2.60.120.290">
    <property type="entry name" value="Spermadhesin, CUB domain"/>
    <property type="match status" value="3"/>
</dbReference>
<feature type="domain" description="CUB" evidence="4">
    <location>
        <begin position="110"/>
        <end position="229"/>
    </location>
</feature>
<dbReference type="SMART" id="SM00042">
    <property type="entry name" value="CUB"/>
    <property type="match status" value="2"/>
</dbReference>
<dbReference type="FunFam" id="2.60.120.290:FF:000056">
    <property type="entry name" value="C-type LECtin"/>
    <property type="match status" value="2"/>
</dbReference>
<evidence type="ECO:0000313" key="5">
    <source>
        <dbReference type="EMBL" id="PIK39876.1"/>
    </source>
</evidence>
<feature type="domain" description="CUB" evidence="4">
    <location>
        <begin position="256"/>
        <end position="367"/>
    </location>
</feature>
<dbReference type="AlphaFoldDB" id="A0A2G8JVU0"/>
<keyword evidence="1" id="KW-0677">Repeat</keyword>
<evidence type="ECO:0000259" key="4">
    <source>
        <dbReference type="PROSITE" id="PS01180"/>
    </source>
</evidence>
<dbReference type="Pfam" id="PF00431">
    <property type="entry name" value="CUB"/>
    <property type="match status" value="3"/>
</dbReference>
<protein>
    <submittedName>
        <fullName evidence="5">Putative CUB and sushi domain-containing protein 2</fullName>
    </submittedName>
</protein>
<keyword evidence="2" id="KW-1015">Disulfide bond</keyword>
<keyword evidence="6" id="KW-1185">Reference proteome</keyword>
<dbReference type="PROSITE" id="PS01180">
    <property type="entry name" value="CUB"/>
    <property type="match status" value="3"/>
</dbReference>
<dbReference type="PANTHER" id="PTHR24251">
    <property type="entry name" value="OVOCHYMASE-RELATED"/>
    <property type="match status" value="1"/>
</dbReference>
<comment type="caution">
    <text evidence="3">Lacks conserved residue(s) required for the propagation of feature annotation.</text>
</comment>
<sequence>MKRQIEGVPSLADFEIRKASLNAIADILEIKFCNDDHLAGVVCPGEEESDDPICASWSEVCNGRQFCGADEYDECLQKTIDDYGVPWFDFCRGEEKVDYCRLKDFQPTRCGADLKLRKGAKEVKILSPNYDSNYNNNAFCFWRITAPEGSNIRISFKDFRTEKNYDYLNIGKGLDYLTTDVSQLILNKFSGDVPPEPAEFQTPNNEIFIAFISDAYDNEQGFKIGVKVADEDDTSEVYEPPEPVINKSILRRARSDGNWMRGQRLLLSSPNFPDTYSPNSQCDWQFKGAPGRRVGIKVVRLDTENKADVVTVGHGESVGSRDNIVARLEGNDIPRKPVVVDSEDVWIRFTTDTAMERTGFKFEVSEIPAVGCGGDFKVPEDGSIVIASPNFPDLAYRVNQNCEWRFQSAPGRKLTMQFLEFKTQRYADVVSAGFGDEPAFDWSVFKCYGQILSAN</sequence>
<proteinExistence type="predicted"/>
<reference evidence="5 6" key="1">
    <citation type="journal article" date="2017" name="PLoS Biol.">
        <title>The sea cucumber genome provides insights into morphological evolution and visceral regeneration.</title>
        <authorList>
            <person name="Zhang X."/>
            <person name="Sun L."/>
            <person name="Yuan J."/>
            <person name="Sun Y."/>
            <person name="Gao Y."/>
            <person name="Zhang L."/>
            <person name="Li S."/>
            <person name="Dai H."/>
            <person name="Hamel J.F."/>
            <person name="Liu C."/>
            <person name="Yu Y."/>
            <person name="Liu S."/>
            <person name="Lin W."/>
            <person name="Guo K."/>
            <person name="Jin S."/>
            <person name="Xu P."/>
            <person name="Storey K.B."/>
            <person name="Huan P."/>
            <person name="Zhang T."/>
            <person name="Zhou Y."/>
            <person name="Zhang J."/>
            <person name="Lin C."/>
            <person name="Li X."/>
            <person name="Xing L."/>
            <person name="Huo D."/>
            <person name="Sun M."/>
            <person name="Wang L."/>
            <person name="Mercier A."/>
            <person name="Li F."/>
            <person name="Yang H."/>
            <person name="Xiang J."/>
        </authorList>
    </citation>
    <scope>NUCLEOTIDE SEQUENCE [LARGE SCALE GENOMIC DNA]</scope>
    <source>
        <strain evidence="5">Shaxun</strain>
        <tissue evidence="5">Muscle</tissue>
    </source>
</reference>
<dbReference type="SUPFAM" id="SSF49854">
    <property type="entry name" value="Spermadhesin, CUB domain"/>
    <property type="match status" value="3"/>
</dbReference>